<keyword evidence="5 8" id="KW-0963">Cytoplasm</keyword>
<dbReference type="GO" id="GO:0005737">
    <property type="term" value="C:cytoplasm"/>
    <property type="evidence" value="ECO:0007669"/>
    <property type="project" value="UniProtKB-SubCell"/>
</dbReference>
<keyword evidence="7 8" id="KW-0378">Hydrolase</keyword>
<dbReference type="EMBL" id="SLWN01000008">
    <property type="protein sequence ID" value="TCO24593.1"/>
    <property type="molecule type" value="Genomic_DNA"/>
</dbReference>
<dbReference type="EC" id="3.4.11.5" evidence="8 10"/>
<dbReference type="NCBIfam" id="TIGR01249">
    <property type="entry name" value="pro_imino_pep_1"/>
    <property type="match status" value="1"/>
</dbReference>
<dbReference type="PANTHER" id="PTHR43722">
    <property type="entry name" value="PROLINE IMINOPEPTIDASE"/>
    <property type="match status" value="1"/>
</dbReference>
<evidence type="ECO:0000313" key="13">
    <source>
        <dbReference type="Proteomes" id="UP000294508"/>
    </source>
</evidence>
<dbReference type="Pfam" id="PF00561">
    <property type="entry name" value="Abhydrolase_1"/>
    <property type="match status" value="1"/>
</dbReference>
<evidence type="ECO:0000256" key="3">
    <source>
        <dbReference type="ARBA" id="ARBA00010088"/>
    </source>
</evidence>
<feature type="active site" evidence="9">
    <location>
        <position position="267"/>
    </location>
</feature>
<accession>A0A4R2HCJ5</accession>
<reference evidence="12 13" key="1">
    <citation type="journal article" date="2015" name="Stand. Genomic Sci.">
        <title>Genomic Encyclopedia of Bacterial and Archaeal Type Strains, Phase III: the genomes of soil and plant-associated and newly described type strains.</title>
        <authorList>
            <person name="Whitman W.B."/>
            <person name="Woyke T."/>
            <person name="Klenk H.P."/>
            <person name="Zhou Y."/>
            <person name="Lilburn T.G."/>
            <person name="Beck B.J."/>
            <person name="De Vos P."/>
            <person name="Vandamme P."/>
            <person name="Eisen J.A."/>
            <person name="Garrity G."/>
            <person name="Hugenholtz P."/>
            <person name="Kyrpides N.C."/>
        </authorList>
    </citation>
    <scope>NUCLEOTIDE SEQUENCE [LARGE SCALE GENOMIC DNA]</scope>
    <source>
        <strain evidence="12 13">VKM Ac-2572</strain>
    </source>
</reference>
<evidence type="ECO:0000256" key="2">
    <source>
        <dbReference type="ARBA" id="ARBA00004496"/>
    </source>
</evidence>
<keyword evidence="6 8" id="KW-0645">Protease</keyword>
<evidence type="ECO:0000256" key="9">
    <source>
        <dbReference type="PIRSR" id="PIRSR006431-1"/>
    </source>
</evidence>
<dbReference type="AlphaFoldDB" id="A0A4R2HCJ5"/>
<evidence type="ECO:0000313" key="12">
    <source>
        <dbReference type="EMBL" id="TCO24593.1"/>
    </source>
</evidence>
<dbReference type="Gene3D" id="3.40.50.1820">
    <property type="entry name" value="alpha/beta hydrolase"/>
    <property type="match status" value="1"/>
</dbReference>
<dbReference type="RefSeq" id="WP_132211428.1">
    <property type="nucleotide sequence ID" value="NZ_SLWN01000008.1"/>
</dbReference>
<comment type="similarity">
    <text evidence="3 8 10">Belongs to the peptidase S33 family.</text>
</comment>
<dbReference type="PANTHER" id="PTHR43722:SF1">
    <property type="entry name" value="PROLINE IMINOPEPTIDASE"/>
    <property type="match status" value="1"/>
</dbReference>
<dbReference type="GO" id="GO:0006508">
    <property type="term" value="P:proteolysis"/>
    <property type="evidence" value="ECO:0007669"/>
    <property type="project" value="UniProtKB-KW"/>
</dbReference>
<dbReference type="InterPro" id="IPR029058">
    <property type="entry name" value="AB_hydrolase_fold"/>
</dbReference>
<evidence type="ECO:0000256" key="4">
    <source>
        <dbReference type="ARBA" id="ARBA00022438"/>
    </source>
</evidence>
<evidence type="ECO:0000256" key="8">
    <source>
        <dbReference type="PIRNR" id="PIRNR006431"/>
    </source>
</evidence>
<proteinExistence type="inferred from homology"/>
<evidence type="ECO:0000256" key="6">
    <source>
        <dbReference type="ARBA" id="ARBA00022670"/>
    </source>
</evidence>
<organism evidence="12 13">
    <name type="scientific">Kribbella steppae</name>
    <dbReference type="NCBI Taxonomy" id="2512223"/>
    <lineage>
        <taxon>Bacteria</taxon>
        <taxon>Bacillati</taxon>
        <taxon>Actinomycetota</taxon>
        <taxon>Actinomycetes</taxon>
        <taxon>Propionibacteriales</taxon>
        <taxon>Kribbellaceae</taxon>
        <taxon>Kribbella</taxon>
    </lineage>
</organism>
<evidence type="ECO:0000259" key="11">
    <source>
        <dbReference type="Pfam" id="PF00561"/>
    </source>
</evidence>
<comment type="subcellular location">
    <subcellularLocation>
        <location evidence="2 8">Cytoplasm</location>
    </subcellularLocation>
</comment>
<dbReference type="SUPFAM" id="SSF53474">
    <property type="entry name" value="alpha/beta-Hydrolases"/>
    <property type="match status" value="1"/>
</dbReference>
<comment type="caution">
    <text evidence="12">The sequence shown here is derived from an EMBL/GenBank/DDBJ whole genome shotgun (WGS) entry which is preliminary data.</text>
</comment>
<sequence length="319" mass="35644">MYPEIEPYDHGLLDVGDGHRVYWEVCGNPDGKPAVVIHGGPGSGAGASWRRYFDPSAYKVVLVDQRNCGRSTPDAAEPDVDLSTNTTAHLIADFEQLRGMLGIEKWLILGASHGATLGLAYAEQHPEAISEIVLFSVTNTTRREVEWITRDMGRIFPEEWARFRDGVPEDQRDGNLPLAYSRLLHDPDPAVREKAARDWCDWEDTHVRTHPGWKPDSRYDDPVFRLRLARLVTHYWGHAAWLDEGVLEREAGRLAGIPGVLIHGRLDISSPPDIAWRMAQVWPDAELHLVEQEGHGAGGTSTTKLILAALDRFAQTAKI</sequence>
<feature type="active site" description="Nucleophile" evidence="9">
    <location>
        <position position="112"/>
    </location>
</feature>
<protein>
    <recommendedName>
        <fullName evidence="8 10">Proline iminopeptidase</fullName>
        <shortName evidence="8">PIP</shortName>
        <ecNumber evidence="8 10">3.4.11.5</ecNumber>
    </recommendedName>
    <alternativeName>
        <fullName evidence="8">Prolyl aminopeptidase</fullName>
    </alternativeName>
</protein>
<dbReference type="GO" id="GO:0004177">
    <property type="term" value="F:aminopeptidase activity"/>
    <property type="evidence" value="ECO:0007669"/>
    <property type="project" value="UniProtKB-UniRule"/>
</dbReference>
<gene>
    <name evidence="12" type="ORF">EV652_108124</name>
</gene>
<name>A0A4R2HCJ5_9ACTN</name>
<dbReference type="InterPro" id="IPR005944">
    <property type="entry name" value="Pro_iminopeptidase"/>
</dbReference>
<keyword evidence="13" id="KW-1185">Reference proteome</keyword>
<dbReference type="OrthoDB" id="9796770at2"/>
<keyword evidence="4 8" id="KW-0031">Aminopeptidase</keyword>
<comment type="catalytic activity">
    <reaction evidence="1 8 10">
        <text>Release of N-terminal proline from a peptide.</text>
        <dbReference type="EC" id="3.4.11.5"/>
    </reaction>
</comment>
<feature type="active site" description="Proton donor" evidence="9">
    <location>
        <position position="295"/>
    </location>
</feature>
<evidence type="ECO:0000256" key="1">
    <source>
        <dbReference type="ARBA" id="ARBA00001585"/>
    </source>
</evidence>
<evidence type="ECO:0000256" key="10">
    <source>
        <dbReference type="RuleBase" id="RU003421"/>
    </source>
</evidence>
<dbReference type="PRINTS" id="PR00793">
    <property type="entry name" value="PROAMNOPTASE"/>
</dbReference>
<dbReference type="Proteomes" id="UP000294508">
    <property type="component" value="Unassembled WGS sequence"/>
</dbReference>
<feature type="domain" description="AB hydrolase-1" evidence="11">
    <location>
        <begin position="35"/>
        <end position="296"/>
    </location>
</feature>
<dbReference type="PIRSF" id="PIRSF006431">
    <property type="entry name" value="Pept_S33"/>
    <property type="match status" value="1"/>
</dbReference>
<dbReference type="InterPro" id="IPR000073">
    <property type="entry name" value="AB_hydrolase_1"/>
</dbReference>
<dbReference type="InterPro" id="IPR002410">
    <property type="entry name" value="Peptidase_S33"/>
</dbReference>
<evidence type="ECO:0000256" key="5">
    <source>
        <dbReference type="ARBA" id="ARBA00022490"/>
    </source>
</evidence>
<evidence type="ECO:0000256" key="7">
    <source>
        <dbReference type="ARBA" id="ARBA00022801"/>
    </source>
</evidence>